<sequence>YYTVAHLLQEPDSFNGEKLGPAHIHPSQLTIEVWDYIFFPERSYSSLTTDIPRKILDQL</sequence>
<proteinExistence type="predicted"/>
<organism evidence="1 2">
    <name type="scientific">Rotaria magnacalcarata</name>
    <dbReference type="NCBI Taxonomy" id="392030"/>
    <lineage>
        <taxon>Eukaryota</taxon>
        <taxon>Metazoa</taxon>
        <taxon>Spiralia</taxon>
        <taxon>Gnathifera</taxon>
        <taxon>Rotifera</taxon>
        <taxon>Eurotatoria</taxon>
        <taxon>Bdelloidea</taxon>
        <taxon>Philodinida</taxon>
        <taxon>Philodinidae</taxon>
        <taxon>Rotaria</taxon>
    </lineage>
</organism>
<feature type="non-terminal residue" evidence="1">
    <location>
        <position position="1"/>
    </location>
</feature>
<dbReference type="Proteomes" id="UP000676336">
    <property type="component" value="Unassembled WGS sequence"/>
</dbReference>
<evidence type="ECO:0000313" key="1">
    <source>
        <dbReference type="EMBL" id="CAF4792893.1"/>
    </source>
</evidence>
<reference evidence="1" key="1">
    <citation type="submission" date="2021-02" db="EMBL/GenBank/DDBJ databases">
        <authorList>
            <person name="Nowell W R."/>
        </authorList>
    </citation>
    <scope>NUCLEOTIDE SEQUENCE</scope>
</reference>
<dbReference type="EMBL" id="CAJOBI010146680">
    <property type="protein sequence ID" value="CAF4792893.1"/>
    <property type="molecule type" value="Genomic_DNA"/>
</dbReference>
<name>A0A8S3B3X3_9BILA</name>
<comment type="caution">
    <text evidence="1">The sequence shown here is derived from an EMBL/GenBank/DDBJ whole genome shotgun (WGS) entry which is preliminary data.</text>
</comment>
<evidence type="ECO:0000313" key="2">
    <source>
        <dbReference type="Proteomes" id="UP000676336"/>
    </source>
</evidence>
<gene>
    <name evidence="1" type="ORF">SMN809_LOCUS46837</name>
</gene>
<dbReference type="AlphaFoldDB" id="A0A8S3B3X3"/>
<accession>A0A8S3B3X3</accession>
<protein>
    <submittedName>
        <fullName evidence="1">Uncharacterized protein</fullName>
    </submittedName>
</protein>
<feature type="non-terminal residue" evidence="1">
    <location>
        <position position="59"/>
    </location>
</feature>